<sequence length="85" mass="9737">MTRTTPELALTLQTSTPLQREEVLPDYFRYNVHQEHSNDRAPGPLATTAERECSQSVDRRLHDATSVVGKRTLCTLWRNLSCHTK</sequence>
<evidence type="ECO:0000313" key="2">
    <source>
        <dbReference type="Proteomes" id="UP000499080"/>
    </source>
</evidence>
<organism evidence="1 2">
    <name type="scientific">Araneus ventricosus</name>
    <name type="common">Orbweaver spider</name>
    <name type="synonym">Epeira ventricosa</name>
    <dbReference type="NCBI Taxonomy" id="182803"/>
    <lineage>
        <taxon>Eukaryota</taxon>
        <taxon>Metazoa</taxon>
        <taxon>Ecdysozoa</taxon>
        <taxon>Arthropoda</taxon>
        <taxon>Chelicerata</taxon>
        <taxon>Arachnida</taxon>
        <taxon>Araneae</taxon>
        <taxon>Araneomorphae</taxon>
        <taxon>Entelegynae</taxon>
        <taxon>Araneoidea</taxon>
        <taxon>Araneidae</taxon>
        <taxon>Araneus</taxon>
    </lineage>
</organism>
<protein>
    <submittedName>
        <fullName evidence="1">Uncharacterized protein</fullName>
    </submittedName>
</protein>
<accession>A0A4Y2GDL6</accession>
<proteinExistence type="predicted"/>
<dbReference type="AlphaFoldDB" id="A0A4Y2GDL6"/>
<evidence type="ECO:0000313" key="1">
    <source>
        <dbReference type="EMBL" id="GBM51693.1"/>
    </source>
</evidence>
<name>A0A4Y2GDL6_ARAVE</name>
<dbReference type="EMBL" id="BGPR01001346">
    <property type="protein sequence ID" value="GBM51693.1"/>
    <property type="molecule type" value="Genomic_DNA"/>
</dbReference>
<reference evidence="1 2" key="1">
    <citation type="journal article" date="2019" name="Sci. Rep.">
        <title>Orb-weaving spider Araneus ventricosus genome elucidates the spidroin gene catalogue.</title>
        <authorList>
            <person name="Kono N."/>
            <person name="Nakamura H."/>
            <person name="Ohtoshi R."/>
            <person name="Moran D.A.P."/>
            <person name="Shinohara A."/>
            <person name="Yoshida Y."/>
            <person name="Fujiwara M."/>
            <person name="Mori M."/>
            <person name="Tomita M."/>
            <person name="Arakawa K."/>
        </authorList>
    </citation>
    <scope>NUCLEOTIDE SEQUENCE [LARGE SCALE GENOMIC DNA]</scope>
</reference>
<dbReference type="Proteomes" id="UP000499080">
    <property type="component" value="Unassembled WGS sequence"/>
</dbReference>
<comment type="caution">
    <text evidence="1">The sequence shown here is derived from an EMBL/GenBank/DDBJ whole genome shotgun (WGS) entry which is preliminary data.</text>
</comment>
<keyword evidence="2" id="KW-1185">Reference proteome</keyword>
<gene>
    <name evidence="1" type="ORF">AVEN_215338_1</name>
</gene>